<accession>A0A2H0VEQ7</accession>
<evidence type="ECO:0000256" key="5">
    <source>
        <dbReference type="HAMAP-Rule" id="MF_00291"/>
    </source>
</evidence>
<sequence>MSELTLEELLKAGAHFGHRASRWNPKMASYIFTTRNKFHIIDLEKTYQKIKQAQDYITETVGSGGKILFVGTKKQSKALVKKHAQACGMPYVTERWLGGTLTNFRTIQRSIKKMSSIEELLKSDRIKNYTKKEQLMMKREMDKSILLFEGVRDMKKPPEAVFVVDTGDEVIAVREAHTTGVKVIGITDTSGDPSMIDFIIPANDDASKAIDLITGYIADAVNKGKAGDGKKEINKIKS</sequence>
<dbReference type="Proteomes" id="UP000230557">
    <property type="component" value="Unassembled WGS sequence"/>
</dbReference>
<dbReference type="GO" id="GO:0003735">
    <property type="term" value="F:structural constituent of ribosome"/>
    <property type="evidence" value="ECO:0007669"/>
    <property type="project" value="InterPro"/>
</dbReference>
<evidence type="ECO:0000313" key="7">
    <source>
        <dbReference type="Proteomes" id="UP000230557"/>
    </source>
</evidence>
<dbReference type="PANTHER" id="PTHR12534">
    <property type="entry name" value="30S RIBOSOMAL PROTEIN S2 PROKARYOTIC AND ORGANELLAR"/>
    <property type="match status" value="1"/>
</dbReference>
<dbReference type="EMBL" id="PFAJ01000064">
    <property type="protein sequence ID" value="PIR96760.1"/>
    <property type="molecule type" value="Genomic_DNA"/>
</dbReference>
<dbReference type="PROSITE" id="PS00962">
    <property type="entry name" value="RIBOSOMAL_S2_1"/>
    <property type="match status" value="1"/>
</dbReference>
<dbReference type="InterPro" id="IPR018130">
    <property type="entry name" value="Ribosomal_uS2_CS"/>
</dbReference>
<reference evidence="7" key="1">
    <citation type="submission" date="2017-09" db="EMBL/GenBank/DDBJ databases">
        <title>Depth-based differentiation of microbial function through sediment-hosted aquifers and enrichment of novel symbionts in the deep terrestrial subsurface.</title>
        <authorList>
            <person name="Probst A.J."/>
            <person name="Ladd B."/>
            <person name="Jarett J.K."/>
            <person name="Geller-Mcgrath D.E."/>
            <person name="Sieber C.M.K."/>
            <person name="Emerson J.B."/>
            <person name="Anantharaman K."/>
            <person name="Thomas B.C."/>
            <person name="Malmstrom R."/>
            <person name="Stieglmeier M."/>
            <person name="Klingl A."/>
            <person name="Woyke T."/>
            <person name="Ryan C.M."/>
            <person name="Banfield J.F."/>
        </authorList>
    </citation>
    <scope>NUCLEOTIDE SEQUENCE [LARGE SCALE GENOMIC DNA]</scope>
</reference>
<dbReference type="SUPFAM" id="SSF52313">
    <property type="entry name" value="Ribosomal protein S2"/>
    <property type="match status" value="1"/>
</dbReference>
<keyword evidence="2 5" id="KW-0689">Ribosomal protein</keyword>
<dbReference type="PRINTS" id="PR00395">
    <property type="entry name" value="RIBOSOMALS2"/>
</dbReference>
<gene>
    <name evidence="5 6" type="primary">rpsB</name>
    <name evidence="6" type="ORF">COT91_05035</name>
</gene>
<evidence type="ECO:0000256" key="3">
    <source>
        <dbReference type="ARBA" id="ARBA00023274"/>
    </source>
</evidence>
<dbReference type="NCBIfam" id="TIGR01011">
    <property type="entry name" value="rpsB_bact"/>
    <property type="match status" value="1"/>
</dbReference>
<comment type="caution">
    <text evidence="6">The sequence shown here is derived from an EMBL/GenBank/DDBJ whole genome shotgun (WGS) entry which is preliminary data.</text>
</comment>
<name>A0A2H0VEQ7_9BACT</name>
<evidence type="ECO:0000256" key="2">
    <source>
        <dbReference type="ARBA" id="ARBA00022980"/>
    </source>
</evidence>
<dbReference type="AlphaFoldDB" id="A0A2H0VEQ7"/>
<dbReference type="InterPro" id="IPR001865">
    <property type="entry name" value="Ribosomal_uS2"/>
</dbReference>
<dbReference type="InterPro" id="IPR023591">
    <property type="entry name" value="Ribosomal_uS2_flav_dom_sf"/>
</dbReference>
<dbReference type="HAMAP" id="MF_00291_B">
    <property type="entry name" value="Ribosomal_uS2_B"/>
    <property type="match status" value="1"/>
</dbReference>
<dbReference type="GO" id="GO:0006412">
    <property type="term" value="P:translation"/>
    <property type="evidence" value="ECO:0007669"/>
    <property type="project" value="UniProtKB-UniRule"/>
</dbReference>
<dbReference type="PANTHER" id="PTHR12534:SF0">
    <property type="entry name" value="SMALL RIBOSOMAL SUBUNIT PROTEIN US2M"/>
    <property type="match status" value="1"/>
</dbReference>
<dbReference type="Gene3D" id="3.40.50.10490">
    <property type="entry name" value="Glucose-6-phosphate isomerase like protein, domain 1"/>
    <property type="match status" value="1"/>
</dbReference>
<dbReference type="Gene3D" id="1.10.287.610">
    <property type="entry name" value="Helix hairpin bin"/>
    <property type="match status" value="1"/>
</dbReference>
<organism evidence="6 7">
    <name type="scientific">Candidatus Doudnabacteria bacterium CG10_big_fil_rev_8_21_14_0_10_41_10</name>
    <dbReference type="NCBI Taxonomy" id="1974551"/>
    <lineage>
        <taxon>Bacteria</taxon>
        <taxon>Candidatus Doudnaibacteriota</taxon>
    </lineage>
</organism>
<dbReference type="Pfam" id="PF00318">
    <property type="entry name" value="Ribosomal_S2"/>
    <property type="match status" value="1"/>
</dbReference>
<comment type="similarity">
    <text evidence="1 5">Belongs to the universal ribosomal protein uS2 family.</text>
</comment>
<proteinExistence type="inferred from homology"/>
<dbReference type="InterPro" id="IPR005706">
    <property type="entry name" value="Ribosomal_uS2_bac/mit/plastid"/>
</dbReference>
<evidence type="ECO:0000256" key="4">
    <source>
        <dbReference type="ARBA" id="ARBA00035256"/>
    </source>
</evidence>
<dbReference type="GO" id="GO:0022627">
    <property type="term" value="C:cytosolic small ribosomal subunit"/>
    <property type="evidence" value="ECO:0007669"/>
    <property type="project" value="TreeGrafter"/>
</dbReference>
<dbReference type="CDD" id="cd01425">
    <property type="entry name" value="RPS2"/>
    <property type="match status" value="1"/>
</dbReference>
<evidence type="ECO:0000256" key="1">
    <source>
        <dbReference type="ARBA" id="ARBA00006242"/>
    </source>
</evidence>
<keyword evidence="3 5" id="KW-0687">Ribonucleoprotein</keyword>
<evidence type="ECO:0000313" key="6">
    <source>
        <dbReference type="EMBL" id="PIR96760.1"/>
    </source>
</evidence>
<protein>
    <recommendedName>
        <fullName evidence="4 5">Small ribosomal subunit protein uS2</fullName>
    </recommendedName>
</protein>